<dbReference type="UniPathway" id="UPA00114"/>
<keyword evidence="8 10" id="KW-0326">Glycosidase</keyword>
<dbReference type="PANTHER" id="PTHR31490:SF76">
    <property type="entry name" value="ENDO-1,4-BETA-XYLANASE C"/>
    <property type="match status" value="1"/>
</dbReference>
<keyword evidence="5 10" id="KW-0378">Hydrolase</keyword>
<evidence type="ECO:0000256" key="6">
    <source>
        <dbReference type="ARBA" id="ARBA00023157"/>
    </source>
</evidence>
<comment type="pathway">
    <text evidence="2">Glycan degradation; xylan degradation.</text>
</comment>
<evidence type="ECO:0000256" key="8">
    <source>
        <dbReference type="ARBA" id="ARBA00023295"/>
    </source>
</evidence>
<dbReference type="PRINTS" id="PR00134">
    <property type="entry name" value="GLHYDRLASE10"/>
</dbReference>
<dbReference type="PANTHER" id="PTHR31490">
    <property type="entry name" value="GLYCOSYL HYDROLASE"/>
    <property type="match status" value="1"/>
</dbReference>
<name>A0A823ABF4_9EURO</name>
<sequence>MVYLKSLAGGALFATIASSAVILPRQSTSLNDAFVAAGKSYFGTCSDQALLQNSENEAVLNAQFGALTPENSMKWDSIEPSQGSFSWSGADFLVDYATENNKLIRGHTLVWHSQLPSWVSSISDKTELQSVMENHISEVMGRYKGKIFHWDVVNEIFEEDGSFRSSVFYNVLGEDFVRIAFEAARAADPDAKLYINDYNLDSASYAKTQAMVDNVSKWLEAGVPIDGIGSQGHYSASHWSSSEAPAALAALAGTGVSEVAITELDIAGAASADYLNLLNACLDEEKCVGITVWGVSDKDSWRSELTPLLFDSSYQAKDAYNAIIDALA</sequence>
<dbReference type="PROSITE" id="PS51760">
    <property type="entry name" value="GH10_2"/>
    <property type="match status" value="1"/>
</dbReference>
<dbReference type="InterPro" id="IPR001000">
    <property type="entry name" value="GH10_dom"/>
</dbReference>
<dbReference type="GO" id="GO:0045493">
    <property type="term" value="P:xylan catabolic process"/>
    <property type="evidence" value="ECO:0007669"/>
    <property type="project" value="UniProtKB-UniPathway"/>
</dbReference>
<dbReference type="SMART" id="SM00633">
    <property type="entry name" value="Glyco_10"/>
    <property type="match status" value="1"/>
</dbReference>
<keyword evidence="6" id="KW-1015">Disulfide bond</keyword>
<evidence type="ECO:0000313" key="12">
    <source>
        <dbReference type="EMBL" id="DAD54737.1"/>
    </source>
</evidence>
<dbReference type="Pfam" id="PF00331">
    <property type="entry name" value="Glyco_hydro_10"/>
    <property type="match status" value="1"/>
</dbReference>
<comment type="catalytic activity">
    <reaction evidence="1 10">
        <text>Endohydrolysis of (1-&gt;4)-beta-D-xylosidic linkages in xylans.</text>
        <dbReference type="EC" id="3.2.1.8"/>
    </reaction>
</comment>
<protein>
    <recommendedName>
        <fullName evidence="10">Beta-xylanase</fullName>
        <ecNumber evidence="10">3.2.1.8</ecNumber>
    </recommendedName>
</protein>
<dbReference type="EMBL" id="BK013307">
    <property type="protein sequence ID" value="DAD54737.1"/>
    <property type="molecule type" value="Genomic_DNA"/>
</dbReference>
<evidence type="ECO:0000256" key="4">
    <source>
        <dbReference type="ARBA" id="ARBA00022651"/>
    </source>
</evidence>
<dbReference type="AlphaFoldDB" id="A0A823ABF4"/>
<dbReference type="Gene3D" id="3.20.20.80">
    <property type="entry name" value="Glycosidases"/>
    <property type="match status" value="1"/>
</dbReference>
<reference evidence="12" key="2">
    <citation type="journal article" name="Front. Microbiol.">
        <title>Aspergillus sydowii: Genome Analysis and Characterization of Two Heterologous Expressed, Non-redundant Xylanases.</title>
        <authorList>
            <person name="Brandt S.C."/>
            <person name="Ellinger B."/>
            <person name="van Nguyen T."/>
            <person name="Harder S."/>
            <person name="Schluter H."/>
            <person name="Hahnke R.L."/>
            <person name="Ruhl M."/>
            <person name="Schafer W."/>
            <person name="Gand M."/>
        </authorList>
    </citation>
    <scope>NUCLEOTIDE SEQUENCE</scope>
</reference>
<evidence type="ECO:0000256" key="2">
    <source>
        <dbReference type="ARBA" id="ARBA00004851"/>
    </source>
</evidence>
<evidence type="ECO:0000259" key="11">
    <source>
        <dbReference type="PROSITE" id="PS51760"/>
    </source>
</evidence>
<dbReference type="SUPFAM" id="SSF51445">
    <property type="entry name" value="(Trans)glycosidases"/>
    <property type="match status" value="1"/>
</dbReference>
<evidence type="ECO:0000256" key="7">
    <source>
        <dbReference type="ARBA" id="ARBA00023277"/>
    </source>
</evidence>
<comment type="similarity">
    <text evidence="3 10">Belongs to the glycosyl hydrolase 10 (cellulase F) family.</text>
</comment>
<keyword evidence="7 10" id="KW-0119">Carbohydrate metabolism</keyword>
<proteinExistence type="inferred from homology"/>
<organism evidence="12">
    <name type="scientific">Aspergillus sydowii</name>
    <dbReference type="NCBI Taxonomy" id="75750"/>
    <lineage>
        <taxon>Eukaryota</taxon>
        <taxon>Fungi</taxon>
        <taxon>Dikarya</taxon>
        <taxon>Ascomycota</taxon>
        <taxon>Pezizomycotina</taxon>
        <taxon>Eurotiomycetes</taxon>
        <taxon>Eurotiomycetidae</taxon>
        <taxon>Eurotiales</taxon>
        <taxon>Aspergillaceae</taxon>
        <taxon>Aspergillus</taxon>
        <taxon>Aspergillus subgen. Nidulantes</taxon>
    </lineage>
</organism>
<evidence type="ECO:0000256" key="9">
    <source>
        <dbReference type="ARBA" id="ARBA00023326"/>
    </source>
</evidence>
<keyword evidence="9 10" id="KW-0624">Polysaccharide degradation</keyword>
<evidence type="ECO:0000256" key="5">
    <source>
        <dbReference type="ARBA" id="ARBA00022801"/>
    </source>
</evidence>
<dbReference type="EC" id="3.2.1.8" evidence="10"/>
<accession>A0A823ABF4</accession>
<reference evidence="12" key="1">
    <citation type="submission" date="2020-07" db="EMBL/GenBank/DDBJ databases">
        <authorList>
            <person name="Ruehl M."/>
        </authorList>
    </citation>
    <scope>NUCLEOTIDE SEQUENCE</scope>
</reference>
<evidence type="ECO:0000256" key="3">
    <source>
        <dbReference type="ARBA" id="ARBA00007495"/>
    </source>
</evidence>
<dbReference type="InterPro" id="IPR017853">
    <property type="entry name" value="GH"/>
</dbReference>
<dbReference type="GO" id="GO:0031176">
    <property type="term" value="F:endo-1,4-beta-xylanase activity"/>
    <property type="evidence" value="ECO:0007669"/>
    <property type="project" value="UniProtKB-EC"/>
</dbReference>
<dbReference type="InterPro" id="IPR044846">
    <property type="entry name" value="GH10"/>
</dbReference>
<feature type="domain" description="GH10" evidence="11">
    <location>
        <begin position="44"/>
        <end position="326"/>
    </location>
</feature>
<evidence type="ECO:0000256" key="10">
    <source>
        <dbReference type="RuleBase" id="RU361174"/>
    </source>
</evidence>
<keyword evidence="4 12" id="KW-0858">Xylan degradation</keyword>
<evidence type="ECO:0000256" key="1">
    <source>
        <dbReference type="ARBA" id="ARBA00000681"/>
    </source>
</evidence>
<dbReference type="FunFam" id="3.20.20.80:FF:000094">
    <property type="entry name" value="Endo-1,4-beta-xylanase"/>
    <property type="match status" value="1"/>
</dbReference>